<sequence>MAIGAPNHSLDAASHVALVLFSAGHTLAAIEARHVAGLAKSAHLPRCANAEYLLLNAPLLSVAPTHWLTLQDANGAWQLGVTGDVVLAHTPITELFPLPSLIAARHVSPALRGLTMANQTVRLLFDGAALDPALTLQP</sequence>
<dbReference type="EMBL" id="JAWXXT010000001">
    <property type="protein sequence ID" value="MDX5977424.1"/>
    <property type="molecule type" value="Genomic_DNA"/>
</dbReference>
<gene>
    <name evidence="2" type="ORF">CK497_10785</name>
    <name evidence="1" type="ORF">SIL78_07595</name>
</gene>
<dbReference type="AlphaFoldDB" id="A0AAJ2RZY8"/>
<keyword evidence="3" id="KW-1185">Reference proteome</keyword>
<name>A0AAJ2RZY8_9GAMM</name>
<reference evidence="1" key="2">
    <citation type="submission" date="2023-11" db="EMBL/GenBank/DDBJ databases">
        <title>MicrobeMod: A computational toolkit for identifying prokaryotic methylation and restriction-modification with nanopore sequencing.</title>
        <authorList>
            <person name="Crits-Christoph A."/>
            <person name="Kang S.C."/>
            <person name="Lee H."/>
            <person name="Ostrov N."/>
        </authorList>
    </citation>
    <scope>NUCLEOTIDE SEQUENCE</scope>
    <source>
        <strain evidence="1">ATCC BAA-953</strain>
    </source>
</reference>
<dbReference type="KEGG" id="halk:CUU95_08650"/>
<evidence type="ECO:0000313" key="3">
    <source>
        <dbReference type="Proteomes" id="UP000218675"/>
    </source>
</evidence>
<accession>A0AAJ2RZY8</accession>
<protein>
    <submittedName>
        <fullName evidence="1">Uncharacterized protein</fullName>
    </submittedName>
</protein>
<dbReference type="RefSeq" id="WP_051626365.1">
    <property type="nucleotide sequence ID" value="NZ_CANKXH010000004.1"/>
</dbReference>
<dbReference type="EMBL" id="NSKA01000003">
    <property type="protein sequence ID" value="PAU72239.1"/>
    <property type="molecule type" value="Genomic_DNA"/>
</dbReference>
<dbReference type="Proteomes" id="UP000218675">
    <property type="component" value="Unassembled WGS sequence"/>
</dbReference>
<dbReference type="GeneID" id="303165353"/>
<evidence type="ECO:0000313" key="2">
    <source>
        <dbReference type="EMBL" id="PAU72239.1"/>
    </source>
</evidence>
<organism evidence="1 4">
    <name type="scientific">Vreelandella alkaliphila</name>
    <dbReference type="NCBI Taxonomy" id="272774"/>
    <lineage>
        <taxon>Bacteria</taxon>
        <taxon>Pseudomonadati</taxon>
        <taxon>Pseudomonadota</taxon>
        <taxon>Gammaproteobacteria</taxon>
        <taxon>Oceanospirillales</taxon>
        <taxon>Halomonadaceae</taxon>
        <taxon>Vreelandella</taxon>
    </lineage>
</organism>
<comment type="caution">
    <text evidence="1">The sequence shown here is derived from an EMBL/GenBank/DDBJ whole genome shotgun (WGS) entry which is preliminary data.</text>
</comment>
<evidence type="ECO:0000313" key="1">
    <source>
        <dbReference type="EMBL" id="MDX5977424.1"/>
    </source>
</evidence>
<reference evidence="2 3" key="1">
    <citation type="submission" date="2017-08" db="EMBL/GenBank/DDBJ databases">
        <title>Halomonas binhaiensis sp. nov., isolated from saline alkaline soil.</title>
        <authorList>
            <person name="Wang D."/>
            <person name="Zhang G."/>
        </authorList>
    </citation>
    <scope>NUCLEOTIDE SEQUENCE [LARGE SCALE GENOMIC DNA]</scope>
    <source>
        <strain evidence="2 3">WN018</strain>
    </source>
</reference>
<proteinExistence type="predicted"/>
<dbReference type="Proteomes" id="UP001276761">
    <property type="component" value="Unassembled WGS sequence"/>
</dbReference>
<evidence type="ECO:0000313" key="4">
    <source>
        <dbReference type="Proteomes" id="UP001276761"/>
    </source>
</evidence>